<dbReference type="Proteomes" id="UP000646478">
    <property type="component" value="Unassembled WGS sequence"/>
</dbReference>
<dbReference type="PANTHER" id="PTHR37953">
    <property type="entry name" value="UPF0127 PROTEIN MJ1496"/>
    <property type="match status" value="1"/>
</dbReference>
<dbReference type="InterPro" id="IPR038695">
    <property type="entry name" value="Saro_0823-like_sf"/>
</dbReference>
<accession>A0A916WBF5</accession>
<evidence type="ECO:0000256" key="1">
    <source>
        <dbReference type="SAM" id="SignalP"/>
    </source>
</evidence>
<keyword evidence="1" id="KW-0732">Signal</keyword>
<reference evidence="2" key="2">
    <citation type="submission" date="2020-09" db="EMBL/GenBank/DDBJ databases">
        <authorList>
            <person name="Sun Q."/>
            <person name="Zhou Y."/>
        </authorList>
    </citation>
    <scope>NUCLEOTIDE SEQUENCE</scope>
    <source>
        <strain evidence="2">CGMCC 1.15082</strain>
    </source>
</reference>
<comment type="caution">
    <text evidence="2">The sequence shown here is derived from an EMBL/GenBank/DDBJ whole genome shotgun (WGS) entry which is preliminary data.</text>
</comment>
<reference evidence="2" key="1">
    <citation type="journal article" date="2014" name="Int. J. Syst. Evol. Microbiol.">
        <title>Complete genome sequence of Corynebacterium casei LMG S-19264T (=DSM 44701T), isolated from a smear-ripened cheese.</title>
        <authorList>
            <consortium name="US DOE Joint Genome Institute (JGI-PGF)"/>
            <person name="Walter F."/>
            <person name="Albersmeier A."/>
            <person name="Kalinowski J."/>
            <person name="Ruckert C."/>
        </authorList>
    </citation>
    <scope>NUCLEOTIDE SEQUENCE</scope>
    <source>
        <strain evidence="2">CGMCC 1.15082</strain>
    </source>
</reference>
<dbReference type="Gene3D" id="2.60.120.1140">
    <property type="entry name" value="Protein of unknown function DUF192"/>
    <property type="match status" value="1"/>
</dbReference>
<dbReference type="AlphaFoldDB" id="A0A916WBF5"/>
<evidence type="ECO:0008006" key="4">
    <source>
        <dbReference type="Google" id="ProtNLM"/>
    </source>
</evidence>
<evidence type="ECO:0000313" key="3">
    <source>
        <dbReference type="Proteomes" id="UP000646478"/>
    </source>
</evidence>
<dbReference type="RefSeq" id="WP_188821666.1">
    <property type="nucleotide sequence ID" value="NZ_BMHH01000002.1"/>
</dbReference>
<gene>
    <name evidence="2" type="ORF">GCM10011491_07850</name>
</gene>
<dbReference type="Pfam" id="PF02643">
    <property type="entry name" value="DUF192"/>
    <property type="match status" value="1"/>
</dbReference>
<dbReference type="EMBL" id="BMHH01000002">
    <property type="protein sequence ID" value="GGA82850.1"/>
    <property type="molecule type" value="Genomic_DNA"/>
</dbReference>
<organism evidence="2 3">
    <name type="scientific">Brucella endophytica</name>
    <dbReference type="NCBI Taxonomy" id="1963359"/>
    <lineage>
        <taxon>Bacteria</taxon>
        <taxon>Pseudomonadati</taxon>
        <taxon>Pseudomonadota</taxon>
        <taxon>Alphaproteobacteria</taxon>
        <taxon>Hyphomicrobiales</taxon>
        <taxon>Brucellaceae</taxon>
        <taxon>Brucella/Ochrobactrum group</taxon>
        <taxon>Brucella</taxon>
    </lineage>
</organism>
<sequence length="158" mass="17657">MQRLAAILLLFLFVLPAHAQRIEPMRLAVDAHPLVFETAKGKKSLEVEIADTDPERMRGLMYRTDLPENRAMLFVFNETQPVMMWMKNTPLPLDMVFLTKDGSVATIRENTEPFSEAIISSIVPVAFVVELRAGTAKRLGLAIGEHVRHPAICGQCGE</sequence>
<dbReference type="InterPro" id="IPR003795">
    <property type="entry name" value="DUF192"/>
</dbReference>
<proteinExistence type="predicted"/>
<keyword evidence="3" id="KW-1185">Reference proteome</keyword>
<name>A0A916WBF5_9HYPH</name>
<evidence type="ECO:0000313" key="2">
    <source>
        <dbReference type="EMBL" id="GGA82850.1"/>
    </source>
</evidence>
<protein>
    <recommendedName>
        <fullName evidence="4">DUF192 domain-containing protein</fullName>
    </recommendedName>
</protein>
<dbReference type="PANTHER" id="PTHR37953:SF1">
    <property type="entry name" value="UPF0127 PROTEIN MJ1496"/>
    <property type="match status" value="1"/>
</dbReference>
<feature type="chain" id="PRO_5037595426" description="DUF192 domain-containing protein" evidence="1">
    <location>
        <begin position="20"/>
        <end position="158"/>
    </location>
</feature>
<feature type="signal peptide" evidence="1">
    <location>
        <begin position="1"/>
        <end position="19"/>
    </location>
</feature>